<dbReference type="EMBL" id="JBHSGP010000008">
    <property type="protein sequence ID" value="MFC4721687.1"/>
    <property type="molecule type" value="Genomic_DNA"/>
</dbReference>
<dbReference type="SUPFAM" id="SSF53474">
    <property type="entry name" value="alpha/beta-Hydrolases"/>
    <property type="match status" value="1"/>
</dbReference>
<comment type="caution">
    <text evidence="2">The sequence shown here is derived from an EMBL/GenBank/DDBJ whole genome shotgun (WGS) entry which is preliminary data.</text>
</comment>
<gene>
    <name evidence="2" type="ORF">ACFO5O_05120</name>
</gene>
<name>A0ABV9N088_9FLAO</name>
<dbReference type="PANTHER" id="PTHR43798:SF5">
    <property type="entry name" value="MONOACYLGLYCEROL LIPASE ABHD6"/>
    <property type="match status" value="1"/>
</dbReference>
<dbReference type="Gene3D" id="3.40.50.1820">
    <property type="entry name" value="alpha/beta hydrolase"/>
    <property type="match status" value="1"/>
</dbReference>
<dbReference type="GO" id="GO:0016787">
    <property type="term" value="F:hydrolase activity"/>
    <property type="evidence" value="ECO:0007669"/>
    <property type="project" value="UniProtKB-KW"/>
</dbReference>
<sequence length="269" mass="30399">MFITFLSTSIINAQASIAPNGNFIDANGAKIYFEDYGKGEPLFLLHGFGRTLEDWKPYIPEFSKKFRVIAWDMRGHGRSTNPDTSKTFLHTTAAKDLVVLIEHLNLKNVKAIGHSSGGITILSAATIAPNLFEAIVPISTQMHFGTEVREFIKNNATPEAYYVFNELEQQHGEIKGRIIARQFYHFHELYGDPSITTAQLNKISARSLVIHGDNDFVPVSQAWDIYKNIPNAHLWIVPNGWHLPHFGTNTADFIRRTLEFLEGDWSKGR</sequence>
<proteinExistence type="predicted"/>
<dbReference type="Proteomes" id="UP001595953">
    <property type="component" value="Unassembled WGS sequence"/>
</dbReference>
<organism evidence="2 3">
    <name type="scientific">Geojedonia litorea</name>
    <dbReference type="NCBI Taxonomy" id="1268269"/>
    <lineage>
        <taxon>Bacteria</taxon>
        <taxon>Pseudomonadati</taxon>
        <taxon>Bacteroidota</taxon>
        <taxon>Flavobacteriia</taxon>
        <taxon>Flavobacteriales</taxon>
        <taxon>Flavobacteriaceae</taxon>
        <taxon>Geojedonia</taxon>
    </lineage>
</organism>
<evidence type="ECO:0000313" key="3">
    <source>
        <dbReference type="Proteomes" id="UP001595953"/>
    </source>
</evidence>
<dbReference type="InterPro" id="IPR029058">
    <property type="entry name" value="AB_hydrolase_fold"/>
</dbReference>
<dbReference type="PANTHER" id="PTHR43798">
    <property type="entry name" value="MONOACYLGLYCEROL LIPASE"/>
    <property type="match status" value="1"/>
</dbReference>
<evidence type="ECO:0000259" key="1">
    <source>
        <dbReference type="Pfam" id="PF00561"/>
    </source>
</evidence>
<reference evidence="3" key="1">
    <citation type="journal article" date="2019" name="Int. J. Syst. Evol. Microbiol.">
        <title>The Global Catalogue of Microorganisms (GCM) 10K type strain sequencing project: providing services to taxonomists for standard genome sequencing and annotation.</title>
        <authorList>
            <consortium name="The Broad Institute Genomics Platform"/>
            <consortium name="The Broad Institute Genome Sequencing Center for Infectious Disease"/>
            <person name="Wu L."/>
            <person name="Ma J."/>
        </authorList>
    </citation>
    <scope>NUCLEOTIDE SEQUENCE [LARGE SCALE GENOMIC DNA]</scope>
    <source>
        <strain evidence="3">CCUG 63682</strain>
    </source>
</reference>
<dbReference type="Pfam" id="PF00561">
    <property type="entry name" value="Abhydrolase_1"/>
    <property type="match status" value="1"/>
</dbReference>
<dbReference type="InterPro" id="IPR000073">
    <property type="entry name" value="AB_hydrolase_1"/>
</dbReference>
<keyword evidence="3" id="KW-1185">Reference proteome</keyword>
<feature type="domain" description="AB hydrolase-1" evidence="1">
    <location>
        <begin position="41"/>
        <end position="153"/>
    </location>
</feature>
<dbReference type="RefSeq" id="WP_387961562.1">
    <property type="nucleotide sequence ID" value="NZ_JBHSGP010000008.1"/>
</dbReference>
<accession>A0ABV9N088</accession>
<protein>
    <submittedName>
        <fullName evidence="2">Alpha/beta fold hydrolase</fullName>
    </submittedName>
</protein>
<dbReference type="InterPro" id="IPR050266">
    <property type="entry name" value="AB_hydrolase_sf"/>
</dbReference>
<evidence type="ECO:0000313" key="2">
    <source>
        <dbReference type="EMBL" id="MFC4721687.1"/>
    </source>
</evidence>
<keyword evidence="2" id="KW-0378">Hydrolase</keyword>